<dbReference type="STRING" id="1212491.LFA_0360"/>
<dbReference type="HOGENOM" id="CLU_078597_0_0_6"/>
<dbReference type="Pfam" id="PF02167">
    <property type="entry name" value="Cytochrom_C1"/>
    <property type="match status" value="1"/>
</dbReference>
<dbReference type="GO" id="GO:0009055">
    <property type="term" value="F:electron transfer activity"/>
    <property type="evidence" value="ECO:0007669"/>
    <property type="project" value="InterPro"/>
</dbReference>
<evidence type="ECO:0000256" key="3">
    <source>
        <dbReference type="ARBA" id="ARBA00022692"/>
    </source>
</evidence>
<evidence type="ECO:0000256" key="6">
    <source>
        <dbReference type="ARBA" id="ARBA00023004"/>
    </source>
</evidence>
<name>A0A098G2W4_9GAMM</name>
<feature type="binding site" description="covalent" evidence="8">
    <location>
        <position position="54"/>
    </location>
    <ligand>
        <name>heme c</name>
        <dbReference type="ChEBI" id="CHEBI:61717"/>
    </ligand>
</feature>
<comment type="subcellular location">
    <subcellularLocation>
        <location evidence="1">Membrane</location>
    </subcellularLocation>
</comment>
<evidence type="ECO:0000256" key="8">
    <source>
        <dbReference type="PIRSR" id="PIRSR602326-1"/>
    </source>
</evidence>
<keyword evidence="11" id="KW-1185">Reference proteome</keyword>
<dbReference type="GO" id="GO:0020037">
    <property type="term" value="F:heme binding"/>
    <property type="evidence" value="ECO:0007669"/>
    <property type="project" value="InterPro"/>
</dbReference>
<dbReference type="PRINTS" id="PR00603">
    <property type="entry name" value="CYTOCHROMEC1"/>
</dbReference>
<dbReference type="SUPFAM" id="SSF46626">
    <property type="entry name" value="Cytochrome c"/>
    <property type="match status" value="1"/>
</dbReference>
<evidence type="ECO:0000313" key="11">
    <source>
        <dbReference type="Proteomes" id="UP000032430"/>
    </source>
</evidence>
<dbReference type="Gene3D" id="1.10.760.10">
    <property type="entry name" value="Cytochrome c-like domain"/>
    <property type="match status" value="1"/>
</dbReference>
<dbReference type="InterPro" id="IPR002326">
    <property type="entry name" value="Cyt_c1"/>
</dbReference>
<protein>
    <submittedName>
        <fullName evidence="10">Cytochrome c1</fullName>
    </submittedName>
</protein>
<keyword evidence="3 9" id="KW-0812">Transmembrane</keyword>
<dbReference type="Proteomes" id="UP000032430">
    <property type="component" value="Chromosome I"/>
</dbReference>
<dbReference type="EMBL" id="LN614827">
    <property type="protein sequence ID" value="CEG55830.1"/>
    <property type="molecule type" value="Genomic_DNA"/>
</dbReference>
<evidence type="ECO:0000313" key="10">
    <source>
        <dbReference type="EMBL" id="CEG55830.1"/>
    </source>
</evidence>
<sequence>MRGIGYFLIGFISLLLMQNVSATEMSMPSISIDIQDKDRLQRGAKLFMNYCSGCHSLRYMRYNRMAEDLGLIDFSGQMNENLLNNLIFTKAAIYDPIQIAMPMDDAQQWFGVIPPDLSLSAREKGANWLYHYLKSFYNDASRPFGVNNLLVPNVAMPNILESLMGQQILVKDSETHRDSLLLVKQGEMLPIDFDSSLRDLVTFLVYVSEPARLIRYRIGVFVVLFLIFFFIVVYCLNQIYWRQLKNK</sequence>
<evidence type="ECO:0000256" key="7">
    <source>
        <dbReference type="ARBA" id="ARBA00023136"/>
    </source>
</evidence>
<keyword evidence="2 8" id="KW-0349">Heme</keyword>
<keyword evidence="6 8" id="KW-0408">Iron</keyword>
<dbReference type="PANTHER" id="PTHR10266">
    <property type="entry name" value="CYTOCHROME C1"/>
    <property type="match status" value="1"/>
</dbReference>
<evidence type="ECO:0000256" key="2">
    <source>
        <dbReference type="ARBA" id="ARBA00022617"/>
    </source>
</evidence>
<evidence type="ECO:0000256" key="4">
    <source>
        <dbReference type="ARBA" id="ARBA00022723"/>
    </source>
</evidence>
<reference evidence="11" key="1">
    <citation type="submission" date="2014-09" db="EMBL/GenBank/DDBJ databases">
        <authorList>
            <person name="Gomez-Valero L."/>
        </authorList>
    </citation>
    <scope>NUCLEOTIDE SEQUENCE [LARGE SCALE GENOMIC DNA]</scope>
    <source>
        <strain evidence="11">ATCC700992</strain>
    </source>
</reference>
<feature type="binding site" description="covalent" evidence="8">
    <location>
        <position position="55"/>
    </location>
    <ligand>
        <name>heme c</name>
        <dbReference type="ChEBI" id="CHEBI:61717"/>
    </ligand>
</feature>
<evidence type="ECO:0000256" key="5">
    <source>
        <dbReference type="ARBA" id="ARBA00022989"/>
    </source>
</evidence>
<dbReference type="GO" id="GO:0016020">
    <property type="term" value="C:membrane"/>
    <property type="evidence" value="ECO:0007669"/>
    <property type="project" value="UniProtKB-SubCell"/>
</dbReference>
<organism evidence="10 11">
    <name type="scientific">Legionella fallonii LLAP-10</name>
    <dbReference type="NCBI Taxonomy" id="1212491"/>
    <lineage>
        <taxon>Bacteria</taxon>
        <taxon>Pseudomonadati</taxon>
        <taxon>Pseudomonadota</taxon>
        <taxon>Gammaproteobacteria</taxon>
        <taxon>Legionellales</taxon>
        <taxon>Legionellaceae</taxon>
        <taxon>Legionella</taxon>
    </lineage>
</organism>
<evidence type="ECO:0000256" key="9">
    <source>
        <dbReference type="SAM" id="Phobius"/>
    </source>
</evidence>
<gene>
    <name evidence="10" type="primary">petC</name>
    <name evidence="10" type="ORF">LFA_0360</name>
</gene>
<dbReference type="InterPro" id="IPR036909">
    <property type="entry name" value="Cyt_c-like_dom_sf"/>
</dbReference>
<keyword evidence="4 8" id="KW-0479">Metal-binding</keyword>
<evidence type="ECO:0000256" key="1">
    <source>
        <dbReference type="ARBA" id="ARBA00004370"/>
    </source>
</evidence>
<keyword evidence="5 9" id="KW-1133">Transmembrane helix</keyword>
<comment type="cofactor">
    <cofactor evidence="8">
        <name>heme c</name>
        <dbReference type="ChEBI" id="CHEBI:61717"/>
    </cofactor>
    <text evidence="8">Binds 1 heme c group covalently per subunit.</text>
</comment>
<feature type="binding site" description="covalent" evidence="8">
    <location>
        <position position="51"/>
    </location>
    <ligand>
        <name>heme c</name>
        <dbReference type="ChEBI" id="CHEBI:61717"/>
    </ligand>
</feature>
<dbReference type="PANTHER" id="PTHR10266:SF3">
    <property type="entry name" value="CYTOCHROME C1, HEME PROTEIN, MITOCHONDRIAL"/>
    <property type="match status" value="1"/>
</dbReference>
<keyword evidence="7 9" id="KW-0472">Membrane</keyword>
<dbReference type="KEGG" id="lfa:LFA_0360"/>
<proteinExistence type="predicted"/>
<dbReference type="GO" id="GO:0046872">
    <property type="term" value="F:metal ion binding"/>
    <property type="evidence" value="ECO:0007669"/>
    <property type="project" value="UniProtKB-KW"/>
</dbReference>
<accession>A0A098G2W4</accession>
<dbReference type="AlphaFoldDB" id="A0A098G2W4"/>
<feature type="transmembrane region" description="Helical" evidence="9">
    <location>
        <begin position="218"/>
        <end position="237"/>
    </location>
</feature>
<dbReference type="OrthoDB" id="9798864at2"/>